<dbReference type="GO" id="GO:0005886">
    <property type="term" value="C:plasma membrane"/>
    <property type="evidence" value="ECO:0007669"/>
    <property type="project" value="TreeGrafter"/>
</dbReference>
<keyword evidence="2" id="KW-0963">Cytoplasm</keyword>
<name>A0A060WQW1_ONCMY</name>
<evidence type="ECO:0000256" key="2">
    <source>
        <dbReference type="ARBA" id="ARBA00022490"/>
    </source>
</evidence>
<reference evidence="6" key="2">
    <citation type="submission" date="2014-03" db="EMBL/GenBank/DDBJ databases">
        <authorList>
            <person name="Genoscope - CEA"/>
        </authorList>
    </citation>
    <scope>NUCLEOTIDE SEQUENCE</scope>
</reference>
<dbReference type="PaxDb" id="8022-A0A060WQW1"/>
<evidence type="ECO:0000256" key="4">
    <source>
        <dbReference type="SAM" id="MobiDB-lite"/>
    </source>
</evidence>
<dbReference type="Proteomes" id="UP000193380">
    <property type="component" value="Unassembled WGS sequence"/>
</dbReference>
<feature type="region of interest" description="Disordered" evidence="4">
    <location>
        <begin position="1"/>
        <end position="58"/>
    </location>
</feature>
<dbReference type="STRING" id="8022.A0A060WQW1"/>
<feature type="compositionally biased region" description="Polar residues" evidence="4">
    <location>
        <begin position="1"/>
        <end position="18"/>
    </location>
</feature>
<dbReference type="GO" id="GO:0005856">
    <property type="term" value="C:cytoskeleton"/>
    <property type="evidence" value="ECO:0007669"/>
    <property type="project" value="UniProtKB-SubCell"/>
</dbReference>
<dbReference type="Pfam" id="PF05902">
    <property type="entry name" value="4_1_CTD"/>
    <property type="match status" value="1"/>
</dbReference>
<evidence type="ECO:0000313" key="6">
    <source>
        <dbReference type="EMBL" id="CDQ69541.1"/>
    </source>
</evidence>
<comment type="subcellular location">
    <subcellularLocation>
        <location evidence="1">Cytoplasm</location>
        <location evidence="1">Cytoskeleton</location>
    </subcellularLocation>
</comment>
<evidence type="ECO:0000256" key="1">
    <source>
        <dbReference type="ARBA" id="ARBA00004245"/>
    </source>
</evidence>
<protein>
    <recommendedName>
        <fullName evidence="5">Band 4.1 C-terminal domain-containing protein</fullName>
    </recommendedName>
</protein>
<gene>
    <name evidence="6" type="ORF">GSONMT00019034001</name>
</gene>
<dbReference type="GO" id="GO:0005198">
    <property type="term" value="F:structural molecule activity"/>
    <property type="evidence" value="ECO:0007669"/>
    <property type="project" value="InterPro"/>
</dbReference>
<dbReference type="InterPro" id="IPR008379">
    <property type="entry name" value="Band_4.1_C"/>
</dbReference>
<evidence type="ECO:0000256" key="3">
    <source>
        <dbReference type="ARBA" id="ARBA00023212"/>
    </source>
</evidence>
<evidence type="ECO:0000313" key="7">
    <source>
        <dbReference type="Proteomes" id="UP000193380"/>
    </source>
</evidence>
<dbReference type="EMBL" id="FR904674">
    <property type="protein sequence ID" value="CDQ69541.1"/>
    <property type="molecule type" value="Genomic_DNA"/>
</dbReference>
<feature type="domain" description="Band 4.1 C-terminal" evidence="5">
    <location>
        <begin position="67"/>
        <end position="131"/>
    </location>
</feature>
<dbReference type="PANTHER" id="PTHR23280">
    <property type="entry name" value="4.1 G PROTEIN"/>
    <property type="match status" value="1"/>
</dbReference>
<accession>A0A060WQW1</accession>
<dbReference type="PANTHER" id="PTHR23280:SF12">
    <property type="entry name" value="PROTEIN 4.1"/>
    <property type="match status" value="1"/>
</dbReference>
<proteinExistence type="predicted"/>
<organism evidence="6 7">
    <name type="scientific">Oncorhynchus mykiss</name>
    <name type="common">Rainbow trout</name>
    <name type="synonym">Salmo gairdneri</name>
    <dbReference type="NCBI Taxonomy" id="8022"/>
    <lineage>
        <taxon>Eukaryota</taxon>
        <taxon>Metazoa</taxon>
        <taxon>Chordata</taxon>
        <taxon>Craniata</taxon>
        <taxon>Vertebrata</taxon>
        <taxon>Euteleostomi</taxon>
        <taxon>Actinopterygii</taxon>
        <taxon>Neopterygii</taxon>
        <taxon>Teleostei</taxon>
        <taxon>Protacanthopterygii</taxon>
        <taxon>Salmoniformes</taxon>
        <taxon>Salmonidae</taxon>
        <taxon>Salmoninae</taxon>
        <taxon>Oncorhynchus</taxon>
    </lineage>
</organism>
<evidence type="ECO:0000259" key="5">
    <source>
        <dbReference type="Pfam" id="PF05902"/>
    </source>
</evidence>
<keyword evidence="3" id="KW-0206">Cytoskeleton</keyword>
<dbReference type="GO" id="GO:0003779">
    <property type="term" value="F:actin binding"/>
    <property type="evidence" value="ECO:0007669"/>
    <property type="project" value="InterPro"/>
</dbReference>
<sequence length="143" mass="15500">METDVNCNDTKVSSSTDVAQPPEGVLNQNQGVGSRKEAPLPSKENCSPVKAGTLGREAVESPLNVTTDNITTQVTKTVKGGYSETRIEKRIIITGDDDVDQHQALAMAIQEAKQQHPDMLVTKAVVVRETESPTEEQHRTSES</sequence>
<reference evidence="6" key="1">
    <citation type="journal article" date="2014" name="Nat. Commun.">
        <title>The rainbow trout genome provides novel insights into evolution after whole-genome duplication in vertebrates.</title>
        <authorList>
            <person name="Berthelot C."/>
            <person name="Brunet F."/>
            <person name="Chalopin D."/>
            <person name="Juanchich A."/>
            <person name="Bernard M."/>
            <person name="Noel B."/>
            <person name="Bento P."/>
            <person name="Da Silva C."/>
            <person name="Labadie K."/>
            <person name="Alberti A."/>
            <person name="Aury J.M."/>
            <person name="Louis A."/>
            <person name="Dehais P."/>
            <person name="Bardou P."/>
            <person name="Montfort J."/>
            <person name="Klopp C."/>
            <person name="Cabau C."/>
            <person name="Gaspin C."/>
            <person name="Thorgaard G.H."/>
            <person name="Boussaha M."/>
            <person name="Quillet E."/>
            <person name="Guyomard R."/>
            <person name="Galiana D."/>
            <person name="Bobe J."/>
            <person name="Volff J.N."/>
            <person name="Genet C."/>
            <person name="Wincker P."/>
            <person name="Jaillon O."/>
            <person name="Roest Crollius H."/>
            <person name="Guiguen Y."/>
        </authorList>
    </citation>
    <scope>NUCLEOTIDE SEQUENCE [LARGE SCALE GENOMIC DNA]</scope>
</reference>
<dbReference type="GO" id="GO:0031032">
    <property type="term" value="P:actomyosin structure organization"/>
    <property type="evidence" value="ECO:0007669"/>
    <property type="project" value="TreeGrafter"/>
</dbReference>
<dbReference type="AlphaFoldDB" id="A0A060WQW1"/>